<dbReference type="Pfam" id="PF13485">
    <property type="entry name" value="Peptidase_MA_2"/>
    <property type="match status" value="1"/>
</dbReference>
<name>A0A1G6R4B5_9BACL</name>
<sequence length="396" mass="46322">MLKKLLPLCLILTWLSLAIGWATPSLLRASSVQQQIEALIHEKEAAVNAKEKSRFLSVINPSYPFYVQEQKRWYDDAVRWIDPGSYRLRLISVIPEREHQLRAWIEQSYRRKGKVHTTHFPLLFQETESGWKDSDYPFHTVARENVVVRYTESGWGEQASIALEAAHKAVHQLKKKMDWKPKHPVEVKIYHKPEWFRQSVKLSLPKWAGGWHEAGESIKLIGARGYTDQQLTTSGIVHEVTHMMVSDLTGDNAAYWLQEGAAEYYQSHLLPGLRTQQAKKNDQPQWKMSRLEQINLERLGDKEAKDYYFQCYRFFRYMIETYGEEKMRHLFSVLALSPEVDQDTGEKLTQVNRRTREAIKKVFGKTLEQLEQDWVADMKKRGKEQSDESIQEHFGG</sequence>
<dbReference type="AlphaFoldDB" id="A0A1G6R4B5"/>
<proteinExistence type="predicted"/>
<gene>
    <name evidence="2" type="ORF">SAMN04488112_1263</name>
</gene>
<organism evidence="2 3">
    <name type="scientific">Melghirimyces thermohalophilus</name>
    <dbReference type="NCBI Taxonomy" id="1236220"/>
    <lineage>
        <taxon>Bacteria</taxon>
        <taxon>Bacillati</taxon>
        <taxon>Bacillota</taxon>
        <taxon>Bacilli</taxon>
        <taxon>Bacillales</taxon>
        <taxon>Thermoactinomycetaceae</taxon>
        <taxon>Melghirimyces</taxon>
    </lineage>
</organism>
<feature type="domain" description="Peptidase MA-like" evidence="1">
    <location>
        <begin position="165"/>
        <end position="341"/>
    </location>
</feature>
<evidence type="ECO:0000313" key="2">
    <source>
        <dbReference type="EMBL" id="SDC99460.1"/>
    </source>
</evidence>
<dbReference type="RefSeq" id="WP_091572953.1">
    <property type="nucleotide sequence ID" value="NZ_FMZA01000026.1"/>
</dbReference>
<keyword evidence="3" id="KW-1185">Reference proteome</keyword>
<dbReference type="InterPro" id="IPR039568">
    <property type="entry name" value="Peptidase_MA-like_dom"/>
</dbReference>
<dbReference type="Proteomes" id="UP000199387">
    <property type="component" value="Unassembled WGS sequence"/>
</dbReference>
<dbReference type="OrthoDB" id="57539at2"/>
<dbReference type="EMBL" id="FMZA01000026">
    <property type="protein sequence ID" value="SDC99460.1"/>
    <property type="molecule type" value="Genomic_DNA"/>
</dbReference>
<reference evidence="2 3" key="1">
    <citation type="submission" date="2016-10" db="EMBL/GenBank/DDBJ databases">
        <authorList>
            <person name="de Groot N.N."/>
        </authorList>
    </citation>
    <scope>NUCLEOTIDE SEQUENCE [LARGE SCALE GENOMIC DNA]</scope>
    <source>
        <strain evidence="2 3">DSM 45514</strain>
    </source>
</reference>
<protein>
    <recommendedName>
        <fullName evidence="1">Peptidase MA-like domain-containing protein</fullName>
    </recommendedName>
</protein>
<evidence type="ECO:0000259" key="1">
    <source>
        <dbReference type="Pfam" id="PF13485"/>
    </source>
</evidence>
<dbReference type="STRING" id="1236220.SAMN04488112_1263"/>
<accession>A0A1G6R4B5</accession>
<evidence type="ECO:0000313" key="3">
    <source>
        <dbReference type="Proteomes" id="UP000199387"/>
    </source>
</evidence>